<evidence type="ECO:0000256" key="3">
    <source>
        <dbReference type="ARBA" id="ARBA00022692"/>
    </source>
</evidence>
<dbReference type="PANTHER" id="PTHR24061:SF588">
    <property type="entry name" value="VOMERONASAL TYPE-2 RECEPTOR 26"/>
    <property type="match status" value="1"/>
</dbReference>
<dbReference type="InterPro" id="IPR011500">
    <property type="entry name" value="GPCR_3_9-Cys_dom"/>
</dbReference>
<dbReference type="InterPro" id="IPR028082">
    <property type="entry name" value="Peripla_BP_I"/>
</dbReference>
<evidence type="ECO:0000256" key="1">
    <source>
        <dbReference type="ARBA" id="ARBA00004651"/>
    </source>
</evidence>
<organism evidence="13 14">
    <name type="scientific">Ranitomeya imitator</name>
    <name type="common">mimic poison frog</name>
    <dbReference type="NCBI Taxonomy" id="111125"/>
    <lineage>
        <taxon>Eukaryota</taxon>
        <taxon>Metazoa</taxon>
        <taxon>Chordata</taxon>
        <taxon>Craniata</taxon>
        <taxon>Vertebrata</taxon>
        <taxon>Euteleostomi</taxon>
        <taxon>Amphibia</taxon>
        <taxon>Batrachia</taxon>
        <taxon>Anura</taxon>
        <taxon>Neobatrachia</taxon>
        <taxon>Hyloidea</taxon>
        <taxon>Dendrobatidae</taxon>
        <taxon>Dendrobatinae</taxon>
        <taxon>Ranitomeya</taxon>
    </lineage>
</organism>
<evidence type="ECO:0000313" key="13">
    <source>
        <dbReference type="EMBL" id="CAJ0917121.1"/>
    </source>
</evidence>
<dbReference type="PROSITE" id="PS50259">
    <property type="entry name" value="G_PROTEIN_RECEP_F3_4"/>
    <property type="match status" value="1"/>
</dbReference>
<feature type="transmembrane region" description="Helical" evidence="11">
    <location>
        <begin position="536"/>
        <end position="559"/>
    </location>
</feature>
<feature type="transmembrane region" description="Helical" evidence="11">
    <location>
        <begin position="695"/>
        <end position="718"/>
    </location>
</feature>
<dbReference type="Gene3D" id="3.40.50.2300">
    <property type="match status" value="2"/>
</dbReference>
<comment type="subcellular location">
    <subcellularLocation>
        <location evidence="1">Cell membrane</location>
        <topology evidence="1">Multi-pass membrane protein</topology>
    </subcellularLocation>
</comment>
<keyword evidence="14" id="KW-1185">Reference proteome</keyword>
<dbReference type="InterPro" id="IPR017979">
    <property type="entry name" value="GPCR_3_CS"/>
</dbReference>
<evidence type="ECO:0000256" key="10">
    <source>
        <dbReference type="ARBA" id="ARBA00023224"/>
    </source>
</evidence>
<keyword evidence="10" id="KW-0807">Transducer</keyword>
<dbReference type="Pfam" id="PF01094">
    <property type="entry name" value="ANF_receptor"/>
    <property type="match status" value="1"/>
</dbReference>
<protein>
    <recommendedName>
        <fullName evidence="12">G-protein coupled receptors family 3 profile domain-containing protein</fullName>
    </recommendedName>
</protein>
<evidence type="ECO:0000256" key="9">
    <source>
        <dbReference type="ARBA" id="ARBA00023180"/>
    </source>
</evidence>
<keyword evidence="6" id="KW-0297">G-protein coupled receptor</keyword>
<evidence type="ECO:0000259" key="12">
    <source>
        <dbReference type="PROSITE" id="PS50259"/>
    </source>
</evidence>
<dbReference type="PRINTS" id="PR01535">
    <property type="entry name" value="VOMERONASL2R"/>
</dbReference>
<feature type="transmembrane region" description="Helical" evidence="11">
    <location>
        <begin position="730"/>
        <end position="750"/>
    </location>
</feature>
<dbReference type="PANTHER" id="PTHR24061">
    <property type="entry name" value="CALCIUM-SENSING RECEPTOR-RELATED"/>
    <property type="match status" value="1"/>
</dbReference>
<dbReference type="InterPro" id="IPR001828">
    <property type="entry name" value="ANF_lig-bd_rcpt"/>
</dbReference>
<sequence>MKLCPMVSLFAFCTLKFKGMLLEDFYHFLNLVFAVDEINRNPSILPNVTLGYNVYDSYVDLFRTVQGAVRIYSGNTKQYPNYNCDKYGVLASVIEGMASSFSIQYANIFGIYKYPQISFMSQEPLQSNKLYFPYFYRTVPSEKALYSAVIALLKHFGWMWVGIIYPDDDGSINAIKIIKNLIVENGGCIEFIKRVPSINDFSPVRVKEIEKTIAKSSANVILVYGSKNYVYYLELNVHVTSIPGKVWIHTAESSFRMFNLENDTSVNGSLRFIMQKKENPAFIKFIKGVNPSRFPSGRTFTTWWDELCENRCPFNPRRRNCTGVESGRQIMYSHCNLLFTGMSYNVYNSVYAVAYALREMYREIPLSERLSDKNKLKFQDLKGWKLHKYLRKVNFTNPLGQDIFFSDGEISVDYDIYNVIHYPNWTINSQRIGSFDFHAPLGKKIILNNSAIVWENKFSKMPQSVCSDICQPGNRKSIREGQPVCCYDCLNCPEGQISNQTDMDVCTKCPEDEWPNDPKTVCIKKDLTFLSYKDPIGVVLSFIAILFSAASAAVLGAYIKNRHTPIVKANNRDLSYLILSSLMLSCLCCLIFIERPQRATCFLRQAIFGITFAISVSSLLAKTLIVVIAFNATKPGKNLRKWVGAKVPKYIVFTCSIVQVLICMIWFFVTPPSIYYNRQSEVARIVVECDKEAAIAFYIILGYLCILASVCFIVAFFARKLPDAFNDAKLITFSMLVFFSVWVFFIPTYLSAKGTSTVAVEVFAILASTSGMLCSVFAPKCYIILVKPHKNKKNLVLKGTV</sequence>
<dbReference type="PROSITE" id="PS00981">
    <property type="entry name" value="G_PROTEIN_RECEP_F3_3"/>
    <property type="match status" value="1"/>
</dbReference>
<feature type="transmembrane region" description="Helical" evidence="11">
    <location>
        <begin position="650"/>
        <end position="669"/>
    </location>
</feature>
<dbReference type="Pfam" id="PF07562">
    <property type="entry name" value="NCD3G"/>
    <property type="match status" value="1"/>
</dbReference>
<keyword evidence="7 11" id="KW-0472">Membrane</keyword>
<dbReference type="InterPro" id="IPR004073">
    <property type="entry name" value="GPCR_3_vmron_rcpt_2"/>
</dbReference>
<dbReference type="Pfam" id="PF00003">
    <property type="entry name" value="7tm_3"/>
    <property type="match status" value="1"/>
</dbReference>
<dbReference type="InterPro" id="IPR038550">
    <property type="entry name" value="GPCR_3_9-Cys_sf"/>
</dbReference>
<dbReference type="PRINTS" id="PR00248">
    <property type="entry name" value="GPCRMGR"/>
</dbReference>
<keyword evidence="5 11" id="KW-1133">Transmembrane helix</keyword>
<dbReference type="Proteomes" id="UP001176940">
    <property type="component" value="Unassembled WGS sequence"/>
</dbReference>
<evidence type="ECO:0000256" key="11">
    <source>
        <dbReference type="SAM" id="Phobius"/>
    </source>
</evidence>
<evidence type="ECO:0000256" key="4">
    <source>
        <dbReference type="ARBA" id="ARBA00022729"/>
    </source>
</evidence>
<evidence type="ECO:0000256" key="5">
    <source>
        <dbReference type="ARBA" id="ARBA00022989"/>
    </source>
</evidence>
<feature type="domain" description="G-protein coupled receptors family 3 profile" evidence="12">
    <location>
        <begin position="536"/>
        <end position="791"/>
    </location>
</feature>
<dbReference type="CDD" id="cd15283">
    <property type="entry name" value="7tmC_V2R_pheromone"/>
    <property type="match status" value="1"/>
</dbReference>
<keyword evidence="9" id="KW-0325">Glycoprotein</keyword>
<keyword evidence="3 11" id="KW-0812">Transmembrane</keyword>
<gene>
    <name evidence="13" type="ORF">RIMI_LOCUS433427</name>
</gene>
<feature type="transmembrane region" description="Helical" evidence="11">
    <location>
        <begin position="574"/>
        <end position="593"/>
    </location>
</feature>
<keyword evidence="8" id="KW-0675">Receptor</keyword>
<keyword evidence="4" id="KW-0732">Signal</keyword>
<evidence type="ECO:0000313" key="14">
    <source>
        <dbReference type="Proteomes" id="UP001176940"/>
    </source>
</evidence>
<evidence type="ECO:0000256" key="7">
    <source>
        <dbReference type="ARBA" id="ARBA00023136"/>
    </source>
</evidence>
<evidence type="ECO:0000256" key="2">
    <source>
        <dbReference type="ARBA" id="ARBA00022475"/>
    </source>
</evidence>
<dbReference type="InterPro" id="IPR000068">
    <property type="entry name" value="GPCR_3_Ca_sens_rcpt-rel"/>
</dbReference>
<dbReference type="EMBL" id="CAUEEQ010000507">
    <property type="protein sequence ID" value="CAJ0917121.1"/>
    <property type="molecule type" value="Genomic_DNA"/>
</dbReference>
<evidence type="ECO:0000256" key="6">
    <source>
        <dbReference type="ARBA" id="ARBA00023040"/>
    </source>
</evidence>
<dbReference type="InterPro" id="IPR000337">
    <property type="entry name" value="GPCR_3"/>
</dbReference>
<dbReference type="SUPFAM" id="SSF53822">
    <property type="entry name" value="Periplasmic binding protein-like I"/>
    <property type="match status" value="1"/>
</dbReference>
<dbReference type="InterPro" id="IPR017978">
    <property type="entry name" value="GPCR_3_C"/>
</dbReference>
<proteinExistence type="predicted"/>
<dbReference type="Gene3D" id="2.10.50.30">
    <property type="entry name" value="GPCR, family 3, nine cysteines domain"/>
    <property type="match status" value="1"/>
</dbReference>
<accession>A0ABN9KND4</accession>
<name>A0ABN9KND4_9NEOB</name>
<feature type="transmembrane region" description="Helical" evidence="11">
    <location>
        <begin position="762"/>
        <end position="785"/>
    </location>
</feature>
<keyword evidence="2" id="KW-1003">Cell membrane</keyword>
<evidence type="ECO:0000256" key="8">
    <source>
        <dbReference type="ARBA" id="ARBA00023170"/>
    </source>
</evidence>
<comment type="caution">
    <text evidence="13">The sequence shown here is derived from an EMBL/GenBank/DDBJ whole genome shotgun (WGS) entry which is preliminary data.</text>
</comment>
<reference evidence="13" key="1">
    <citation type="submission" date="2023-07" db="EMBL/GenBank/DDBJ databases">
        <authorList>
            <person name="Stuckert A."/>
        </authorList>
    </citation>
    <scope>NUCLEOTIDE SEQUENCE</scope>
</reference>
<feature type="transmembrane region" description="Helical" evidence="11">
    <location>
        <begin position="605"/>
        <end position="630"/>
    </location>
</feature>